<dbReference type="Proteomes" id="UP000285138">
    <property type="component" value="Unassembled WGS sequence"/>
</dbReference>
<dbReference type="Pfam" id="PF12654">
    <property type="entry name" value="DUF3786"/>
    <property type="match status" value="1"/>
</dbReference>
<dbReference type="InterPro" id="IPR024264">
    <property type="entry name" value="DUF3786"/>
</dbReference>
<feature type="domain" description="DUF3786" evidence="1">
    <location>
        <begin position="24"/>
        <end position="196"/>
    </location>
</feature>
<dbReference type="AlphaFoldDB" id="A0A424YEU2"/>
<evidence type="ECO:0000313" key="2">
    <source>
        <dbReference type="EMBL" id="RQD76108.1"/>
    </source>
</evidence>
<reference evidence="2 3" key="1">
    <citation type="submission" date="2018-08" db="EMBL/GenBank/DDBJ databases">
        <title>The metabolism and importance of syntrophic acetate oxidation coupled to methane or sulfide production in haloalkaline environments.</title>
        <authorList>
            <person name="Timmers P.H.A."/>
            <person name="Vavourakis C.D."/>
            <person name="Sorokin D.Y."/>
            <person name="Sinninghe Damste J.S."/>
            <person name="Muyzer G."/>
            <person name="Stams A.J.M."/>
            <person name="Plugge C.M."/>
        </authorList>
    </citation>
    <scope>NUCLEOTIDE SEQUENCE [LARGE SCALE GENOMIC DNA]</scope>
    <source>
        <strain evidence="2">MSAO_Bac1</strain>
    </source>
</reference>
<evidence type="ECO:0000313" key="3">
    <source>
        <dbReference type="Proteomes" id="UP000285138"/>
    </source>
</evidence>
<dbReference type="EMBL" id="QZAA01000131">
    <property type="protein sequence ID" value="RQD76108.1"/>
    <property type="molecule type" value="Genomic_DNA"/>
</dbReference>
<name>A0A424YEU2_9FIRM</name>
<gene>
    <name evidence="2" type="ORF">D5R97_05050</name>
</gene>
<protein>
    <submittedName>
        <fullName evidence="2">DUF3786 domain-containing protein</fullName>
    </submittedName>
</protein>
<organism evidence="2 3">
    <name type="scientific">Candidatus Syntrophonatronum acetioxidans</name>
    <dbReference type="NCBI Taxonomy" id="1795816"/>
    <lineage>
        <taxon>Bacteria</taxon>
        <taxon>Bacillati</taxon>
        <taxon>Bacillota</taxon>
        <taxon>Clostridia</taxon>
        <taxon>Eubacteriales</taxon>
        <taxon>Syntrophomonadaceae</taxon>
        <taxon>Candidatus Syntrophonatronum</taxon>
    </lineage>
</organism>
<comment type="caution">
    <text evidence="2">The sequence shown here is derived from an EMBL/GenBank/DDBJ whole genome shotgun (WGS) entry which is preliminary data.</text>
</comment>
<evidence type="ECO:0000259" key="1">
    <source>
        <dbReference type="Pfam" id="PF12654"/>
    </source>
</evidence>
<sequence length="204" mass="23017">MSTYMHLDITYDQACQDLANKSATEIAWKSQAEYDKEKSCFYLPFYGEDILVTYPQGEVTYKNKEEEIPLAEKILVLHYLVNAQGIPVKDNWISFREIPGGHIYVKPFQGRALYPFLKTFGNNPEGFEKAALKLGGKKRDMGDISFEIPVFPAVPVIYILWLGDEEVSPTGNILFNEAAPSYLPTEDYAIIGGMTVGKLKKAME</sequence>
<proteinExistence type="predicted"/>
<accession>A0A424YEU2</accession>